<sequence>MTTSGSGAVVAAAAFVTRSCQVCSLAASISPRAWIITAESWCWMVALSALLTGVVNDPA</sequence>
<dbReference type="AlphaFoldDB" id="A0A654U6H7"/>
<dbReference type="Proteomes" id="UP000046680">
    <property type="component" value="Unassembled WGS sequence"/>
</dbReference>
<evidence type="ECO:0000313" key="3">
    <source>
        <dbReference type="Proteomes" id="UP000046680"/>
    </source>
</evidence>
<keyword evidence="1" id="KW-0812">Transmembrane</keyword>
<reference evidence="2 3" key="1">
    <citation type="submission" date="2015-03" db="EMBL/GenBank/DDBJ databases">
        <authorList>
            <consortium name="Pathogen Informatics"/>
        </authorList>
    </citation>
    <scope>NUCLEOTIDE SEQUENCE [LARGE SCALE GENOMIC DNA]</scope>
    <source>
        <strain evidence="2 3">C09601061</strain>
    </source>
</reference>
<evidence type="ECO:0000256" key="1">
    <source>
        <dbReference type="SAM" id="Phobius"/>
    </source>
</evidence>
<feature type="transmembrane region" description="Helical" evidence="1">
    <location>
        <begin position="34"/>
        <end position="55"/>
    </location>
</feature>
<accession>A0A654U6H7</accession>
<keyword evidence="1" id="KW-1133">Transmembrane helix</keyword>
<keyword evidence="1" id="KW-0472">Membrane</keyword>
<organism evidence="2 3">
    <name type="scientific">Mycobacterium tuberculosis</name>
    <dbReference type="NCBI Taxonomy" id="1773"/>
    <lineage>
        <taxon>Bacteria</taxon>
        <taxon>Bacillati</taxon>
        <taxon>Actinomycetota</taxon>
        <taxon>Actinomycetes</taxon>
        <taxon>Mycobacteriales</taxon>
        <taxon>Mycobacteriaceae</taxon>
        <taxon>Mycobacterium</taxon>
        <taxon>Mycobacterium tuberculosis complex</taxon>
    </lineage>
</organism>
<proteinExistence type="predicted"/>
<name>A0A654U6H7_MYCTX</name>
<dbReference type="EMBL" id="CGCX01001968">
    <property type="protein sequence ID" value="CFS04349.1"/>
    <property type="molecule type" value="Genomic_DNA"/>
</dbReference>
<evidence type="ECO:0000313" key="2">
    <source>
        <dbReference type="EMBL" id="CFS04349.1"/>
    </source>
</evidence>
<gene>
    <name evidence="2" type="ORF">ERS007657_03735</name>
</gene>
<protein>
    <submittedName>
        <fullName evidence="2">Uncharacterized protein</fullName>
    </submittedName>
</protein>